<dbReference type="GO" id="GO:0005829">
    <property type="term" value="C:cytosol"/>
    <property type="evidence" value="ECO:0007669"/>
    <property type="project" value="TreeGrafter"/>
</dbReference>
<dbReference type="Proteomes" id="UP000266091">
    <property type="component" value="Unassembled WGS sequence"/>
</dbReference>
<accession>A0A388SGA7</accession>
<reference evidence="4 5" key="1">
    <citation type="journal article" date="2018" name="Int. J. Syst. Evol. Microbiol.">
        <title>Mesosutterella multiformis gen. nov., sp. nov., a member of the family Sutterellaceae and Sutterella megalosphaeroides sp. nov., isolated from human faeces.</title>
        <authorList>
            <person name="Sakamoto M."/>
            <person name="Ikeyama N."/>
            <person name="Kunihiro T."/>
            <person name="Iino T."/>
            <person name="Yuki M."/>
            <person name="Ohkuma M."/>
        </authorList>
    </citation>
    <scope>NUCLEOTIDE SEQUENCE [LARGE SCALE GENOMIC DNA]</scope>
    <source>
        <strain evidence="4 5">4NBBH2</strain>
    </source>
</reference>
<dbReference type="EMBL" id="BGZJ01000001">
    <property type="protein sequence ID" value="GBO93724.1"/>
    <property type="molecule type" value="Genomic_DNA"/>
</dbReference>
<evidence type="ECO:0000256" key="2">
    <source>
        <dbReference type="ARBA" id="ARBA00023125"/>
    </source>
</evidence>
<organism evidence="4 5">
    <name type="scientific">Mesosutterella multiformis</name>
    <dbReference type="NCBI Taxonomy" id="2259133"/>
    <lineage>
        <taxon>Bacteria</taxon>
        <taxon>Pseudomonadati</taxon>
        <taxon>Pseudomonadota</taxon>
        <taxon>Betaproteobacteria</taxon>
        <taxon>Burkholderiales</taxon>
        <taxon>Sutterellaceae</taxon>
        <taxon>Mesosutterella</taxon>
    </lineage>
</organism>
<evidence type="ECO:0000256" key="1">
    <source>
        <dbReference type="ARBA" id="ARBA00010529"/>
    </source>
</evidence>
<protein>
    <submittedName>
        <fullName evidence="4">Integration host factor subunit beta</fullName>
    </submittedName>
</protein>
<dbReference type="Pfam" id="PF00216">
    <property type="entry name" value="Bac_DNA_binding"/>
    <property type="match status" value="1"/>
</dbReference>
<evidence type="ECO:0000313" key="5">
    <source>
        <dbReference type="Proteomes" id="UP000266091"/>
    </source>
</evidence>
<sequence>MAAVTRSELMLLLSERIPGISAKTADEAVRLILEEMTRAVSSGRRIEIRGFGSFALNYRPARKGRNPRSGESVEVPAKYAVHFKAGKEMREVVDRQAKAGVPIGSPEGTEAEDED</sequence>
<dbReference type="AlphaFoldDB" id="A0A388SGA7"/>
<dbReference type="SMART" id="SM00411">
    <property type="entry name" value="BHL"/>
    <property type="match status" value="1"/>
</dbReference>
<dbReference type="Gene3D" id="4.10.520.10">
    <property type="entry name" value="IHF-like DNA-binding proteins"/>
    <property type="match status" value="1"/>
</dbReference>
<evidence type="ECO:0000313" key="4">
    <source>
        <dbReference type="EMBL" id="GBO93724.1"/>
    </source>
</evidence>
<dbReference type="CDD" id="cd13836">
    <property type="entry name" value="IHF_B"/>
    <property type="match status" value="1"/>
</dbReference>
<dbReference type="PANTHER" id="PTHR33175:SF5">
    <property type="entry name" value="INTEGRATION HOST FACTOR SUBUNIT BETA"/>
    <property type="match status" value="1"/>
</dbReference>
<dbReference type="InterPro" id="IPR010992">
    <property type="entry name" value="IHF-like_DNA-bd_dom_sf"/>
</dbReference>
<keyword evidence="2" id="KW-0238">DNA-binding</keyword>
<dbReference type="GO" id="GO:0003677">
    <property type="term" value="F:DNA binding"/>
    <property type="evidence" value="ECO:0007669"/>
    <property type="project" value="UniProtKB-KW"/>
</dbReference>
<evidence type="ECO:0000256" key="3">
    <source>
        <dbReference type="RuleBase" id="RU003939"/>
    </source>
</evidence>
<dbReference type="InterPro" id="IPR000119">
    <property type="entry name" value="Hist_DNA-bd"/>
</dbReference>
<dbReference type="NCBIfam" id="NF001222">
    <property type="entry name" value="PRK00199.1"/>
    <property type="match status" value="1"/>
</dbReference>
<gene>
    <name evidence="4" type="primary">ihfB_2</name>
    <name evidence="4" type="ORF">MESMUL_10780</name>
</gene>
<proteinExistence type="inferred from homology"/>
<keyword evidence="5" id="KW-1185">Reference proteome</keyword>
<dbReference type="GO" id="GO:0030527">
    <property type="term" value="F:structural constituent of chromatin"/>
    <property type="evidence" value="ECO:0007669"/>
    <property type="project" value="InterPro"/>
</dbReference>
<comment type="caution">
    <text evidence="4">The sequence shown here is derived from an EMBL/GenBank/DDBJ whole genome shotgun (WGS) entry which is preliminary data.</text>
</comment>
<dbReference type="PANTHER" id="PTHR33175">
    <property type="entry name" value="DNA-BINDING PROTEIN HU"/>
    <property type="match status" value="1"/>
</dbReference>
<dbReference type="PRINTS" id="PR01727">
    <property type="entry name" value="DNABINDINGHU"/>
</dbReference>
<name>A0A388SGA7_9BURK</name>
<dbReference type="SUPFAM" id="SSF47729">
    <property type="entry name" value="IHF-like DNA-binding proteins"/>
    <property type="match status" value="1"/>
</dbReference>
<comment type="similarity">
    <text evidence="1 3">Belongs to the bacterial histone-like protein family.</text>
</comment>
<accession>A0A401LH37</accession>